<proteinExistence type="predicted"/>
<dbReference type="AlphaFoldDB" id="A0A0F9AX12"/>
<dbReference type="Gene3D" id="2.120.10.30">
    <property type="entry name" value="TolB, C-terminal domain"/>
    <property type="match status" value="1"/>
</dbReference>
<evidence type="ECO:0000313" key="1">
    <source>
        <dbReference type="EMBL" id="KKL06132.1"/>
    </source>
</evidence>
<evidence type="ECO:0008006" key="2">
    <source>
        <dbReference type="Google" id="ProtNLM"/>
    </source>
</evidence>
<accession>A0A0F9AX12</accession>
<dbReference type="SUPFAM" id="SSF63825">
    <property type="entry name" value="YWTD domain"/>
    <property type="match status" value="1"/>
</dbReference>
<protein>
    <recommendedName>
        <fullName evidence="2">SMP-30/Gluconolactonase/LRE-like region domain-containing protein</fullName>
    </recommendedName>
</protein>
<dbReference type="InterPro" id="IPR011042">
    <property type="entry name" value="6-blade_b-propeller_TolB-like"/>
</dbReference>
<sequence length="242" mass="26449">VYDAGGNFKRTAIWVVSDGALGPRIDRAGNIYIAECVKPVGQRYPEHFRGKLPSVRIDRAGVAQQYAWMYGSIIKFSPAGGAVWFPRVDPADAYPFDGKAKLPPGLPEQKIDVTAGTGGKARTGKLAGAMWSHYGSSFLLDMHPGENRRCHCTATDFDVDEFGRVFYPDQGRFRIGVTDTNGNVITHFGRYGNQDAPADDIAFAWIIGLAASDRYVYVADALNRRVVRVKLAYAATADCPVP</sequence>
<organism evidence="1">
    <name type="scientific">marine sediment metagenome</name>
    <dbReference type="NCBI Taxonomy" id="412755"/>
    <lineage>
        <taxon>unclassified sequences</taxon>
        <taxon>metagenomes</taxon>
        <taxon>ecological metagenomes</taxon>
    </lineage>
</organism>
<gene>
    <name evidence="1" type="ORF">LCGC14_2599100</name>
</gene>
<feature type="non-terminal residue" evidence="1">
    <location>
        <position position="1"/>
    </location>
</feature>
<reference evidence="1" key="1">
    <citation type="journal article" date="2015" name="Nature">
        <title>Complex archaea that bridge the gap between prokaryotes and eukaryotes.</title>
        <authorList>
            <person name="Spang A."/>
            <person name="Saw J.H."/>
            <person name="Jorgensen S.L."/>
            <person name="Zaremba-Niedzwiedzka K."/>
            <person name="Martijn J."/>
            <person name="Lind A.E."/>
            <person name="van Eijk R."/>
            <person name="Schleper C."/>
            <person name="Guy L."/>
            <person name="Ettema T.J."/>
        </authorList>
    </citation>
    <scope>NUCLEOTIDE SEQUENCE</scope>
</reference>
<comment type="caution">
    <text evidence="1">The sequence shown here is derived from an EMBL/GenBank/DDBJ whole genome shotgun (WGS) entry which is preliminary data.</text>
</comment>
<dbReference type="EMBL" id="LAZR01043833">
    <property type="protein sequence ID" value="KKL06132.1"/>
    <property type="molecule type" value="Genomic_DNA"/>
</dbReference>
<name>A0A0F9AX12_9ZZZZ</name>